<sequence>MEARGLRLREPFAGLPGGAAFCGGADPTSDNKPSMTTPRQQVLDGLAHRILALRLDHPARVGIDGHSAAGKTTLADELASILREKTERPVLRVTVDHFKRHVDLRTQYPAGSPESYYFEMFDVDAIRNELLVPLGPGGNRHYRTQIMDFSGRTPIDSGVHLASDDAILVADGGFLQKPTLSRHWDLRIYLHIEVADVLYRGTTRDQAWMDSADAAAERYRTYYIPGEELYLAEVRPAERADILIDNRDFDAPRIVRDLPDRGHQY</sequence>
<evidence type="ECO:0000313" key="1">
    <source>
        <dbReference type="EMBL" id="UWP86764.1"/>
    </source>
</evidence>
<name>A0ABY5WC40_9ACTN</name>
<gene>
    <name evidence="1" type="ORF">Dfulv_21985</name>
</gene>
<dbReference type="InterPro" id="IPR027417">
    <property type="entry name" value="P-loop_NTPase"/>
</dbReference>
<dbReference type="RefSeq" id="WP_259866265.1">
    <property type="nucleotide sequence ID" value="NZ_BAAAST010000004.1"/>
</dbReference>
<dbReference type="SUPFAM" id="SSF52540">
    <property type="entry name" value="P-loop containing nucleoside triphosphate hydrolases"/>
    <property type="match status" value="1"/>
</dbReference>
<dbReference type="Gene3D" id="3.40.50.300">
    <property type="entry name" value="P-loop containing nucleotide triphosphate hydrolases"/>
    <property type="match status" value="1"/>
</dbReference>
<keyword evidence="1" id="KW-0808">Transferase</keyword>
<proteinExistence type="predicted"/>
<organism evidence="1 2">
    <name type="scientific">Dactylosporangium fulvum</name>
    <dbReference type="NCBI Taxonomy" id="53359"/>
    <lineage>
        <taxon>Bacteria</taxon>
        <taxon>Bacillati</taxon>
        <taxon>Actinomycetota</taxon>
        <taxon>Actinomycetes</taxon>
        <taxon>Micromonosporales</taxon>
        <taxon>Micromonosporaceae</taxon>
        <taxon>Dactylosporangium</taxon>
    </lineage>
</organism>
<dbReference type="Proteomes" id="UP001059617">
    <property type="component" value="Chromosome"/>
</dbReference>
<dbReference type="GO" id="GO:0016301">
    <property type="term" value="F:kinase activity"/>
    <property type="evidence" value="ECO:0007669"/>
    <property type="project" value="UniProtKB-KW"/>
</dbReference>
<keyword evidence="2" id="KW-1185">Reference proteome</keyword>
<reference evidence="1" key="2">
    <citation type="submission" date="2022-09" db="EMBL/GenBank/DDBJ databases">
        <title>Biosynthetic gene clusters of Dactylosporangioum fulvum.</title>
        <authorList>
            <person name="Caradec T."/>
        </authorList>
    </citation>
    <scope>NUCLEOTIDE SEQUENCE</scope>
    <source>
        <strain evidence="1">NRRL B-16292</strain>
    </source>
</reference>
<reference evidence="1" key="1">
    <citation type="submission" date="2021-04" db="EMBL/GenBank/DDBJ databases">
        <authorList>
            <person name="Hartkoorn R.C."/>
            <person name="Beaudoing E."/>
            <person name="Hot D."/>
        </authorList>
    </citation>
    <scope>NUCLEOTIDE SEQUENCE</scope>
    <source>
        <strain evidence="1">NRRL B-16292</strain>
    </source>
</reference>
<accession>A0ABY5WC40</accession>
<dbReference type="EMBL" id="CP073720">
    <property type="protein sequence ID" value="UWP86764.1"/>
    <property type="molecule type" value="Genomic_DNA"/>
</dbReference>
<evidence type="ECO:0000313" key="2">
    <source>
        <dbReference type="Proteomes" id="UP001059617"/>
    </source>
</evidence>
<protein>
    <submittedName>
        <fullName evidence="1">Uridylate kinase</fullName>
    </submittedName>
</protein>
<keyword evidence="1" id="KW-0418">Kinase</keyword>